<dbReference type="GO" id="GO:0042742">
    <property type="term" value="P:defense response to bacterium"/>
    <property type="evidence" value="ECO:0007669"/>
    <property type="project" value="UniProtKB-KW"/>
</dbReference>
<reference evidence="8 9" key="1">
    <citation type="submission" date="2015-02" db="EMBL/GenBank/DDBJ databases">
        <title>Draft genome of a novel marine cyanobacterium (Chroococcales) isolated from South Atlantic Ocean.</title>
        <authorList>
            <person name="Rigonato J."/>
            <person name="Alvarenga D.O."/>
            <person name="Branco L.H."/>
            <person name="Varani A.M."/>
            <person name="Brandini F.P."/>
            <person name="Fiore M.F."/>
        </authorList>
    </citation>
    <scope>NUCLEOTIDE SEQUENCE [LARGE SCALE GENOMIC DNA]</scope>
    <source>
        <strain evidence="8 9">CENA595</strain>
    </source>
</reference>
<evidence type="ECO:0000256" key="3">
    <source>
        <dbReference type="ARBA" id="ARBA00022722"/>
    </source>
</evidence>
<keyword evidence="3" id="KW-0540">Nuclease</keyword>
<dbReference type="SUPFAM" id="SSF54060">
    <property type="entry name" value="His-Me finger endonucleases"/>
    <property type="match status" value="1"/>
</dbReference>
<dbReference type="Pfam" id="PF21431">
    <property type="entry name" value="Col-Pyo_DNase"/>
    <property type="match status" value="1"/>
</dbReference>
<comment type="similarity">
    <text evidence="1">Belongs to the colicin/pyosin nuclease family.</text>
</comment>
<keyword evidence="5" id="KW-0378">Hydrolase</keyword>
<organism evidence="8 9">
    <name type="scientific">Aliterella atlantica CENA595</name>
    <dbReference type="NCBI Taxonomy" id="1618023"/>
    <lineage>
        <taxon>Bacteria</taxon>
        <taxon>Bacillati</taxon>
        <taxon>Cyanobacteriota</taxon>
        <taxon>Cyanophyceae</taxon>
        <taxon>Chroococcidiopsidales</taxon>
        <taxon>Aliterellaceae</taxon>
        <taxon>Aliterella</taxon>
    </lineage>
</organism>
<dbReference type="InterPro" id="IPR044925">
    <property type="entry name" value="His-Me_finger_sf"/>
</dbReference>
<dbReference type="EMBL" id="JYON01000034">
    <property type="protein sequence ID" value="KJH69804.1"/>
    <property type="molecule type" value="Genomic_DNA"/>
</dbReference>
<dbReference type="GO" id="GO:0031640">
    <property type="term" value="P:killing of cells of another organism"/>
    <property type="evidence" value="ECO:0007669"/>
    <property type="project" value="UniProtKB-KW"/>
</dbReference>
<dbReference type="PRINTS" id="PR01300">
    <property type="entry name" value="PYOCINKILLER"/>
</dbReference>
<protein>
    <recommendedName>
        <fullName evidence="10">HNH endonuclease</fullName>
    </recommendedName>
</protein>
<dbReference type="Proteomes" id="UP000032452">
    <property type="component" value="Unassembled WGS sequence"/>
</dbReference>
<name>A0A0D8ZMX4_9CYAN</name>
<dbReference type="InterPro" id="IPR037146">
    <property type="entry name" value="Colicin/pyocin_DNase_dom_sf"/>
</dbReference>
<evidence type="ECO:0000313" key="9">
    <source>
        <dbReference type="Proteomes" id="UP000032452"/>
    </source>
</evidence>
<keyword evidence="2" id="KW-0929">Antimicrobial</keyword>
<evidence type="ECO:0000313" key="8">
    <source>
        <dbReference type="EMBL" id="KJH69804.1"/>
    </source>
</evidence>
<dbReference type="GO" id="GO:0004519">
    <property type="term" value="F:endonuclease activity"/>
    <property type="evidence" value="ECO:0007669"/>
    <property type="project" value="UniProtKB-KW"/>
</dbReference>
<evidence type="ECO:0000256" key="5">
    <source>
        <dbReference type="ARBA" id="ARBA00022801"/>
    </source>
</evidence>
<evidence type="ECO:0000256" key="4">
    <source>
        <dbReference type="ARBA" id="ARBA00022759"/>
    </source>
</evidence>
<evidence type="ECO:0008006" key="10">
    <source>
        <dbReference type="Google" id="ProtNLM"/>
    </source>
</evidence>
<evidence type="ECO:0000256" key="1">
    <source>
        <dbReference type="ARBA" id="ARBA00006811"/>
    </source>
</evidence>
<evidence type="ECO:0000256" key="2">
    <source>
        <dbReference type="ARBA" id="ARBA00022529"/>
    </source>
</evidence>
<keyword evidence="6" id="KW-0044">Antibiotic</keyword>
<dbReference type="GO" id="GO:0016787">
    <property type="term" value="F:hydrolase activity"/>
    <property type="evidence" value="ECO:0007669"/>
    <property type="project" value="UniProtKB-KW"/>
</dbReference>
<accession>A0A0D8ZMX4</accession>
<keyword evidence="7" id="KW-0078">Bacteriocin</keyword>
<keyword evidence="9" id="KW-1185">Reference proteome</keyword>
<dbReference type="InterPro" id="IPR003060">
    <property type="entry name" value="Pyocin_killer"/>
</dbReference>
<dbReference type="Gene3D" id="3.90.540.10">
    <property type="entry name" value="Colicin/pyocin, DNase domain"/>
    <property type="match status" value="1"/>
</dbReference>
<evidence type="ECO:0000256" key="6">
    <source>
        <dbReference type="ARBA" id="ARBA00023022"/>
    </source>
</evidence>
<dbReference type="AlphaFoldDB" id="A0A0D8ZMX4"/>
<evidence type="ECO:0000256" key="7">
    <source>
        <dbReference type="ARBA" id="ARBA00023048"/>
    </source>
</evidence>
<sequence>MGLIPGQIARRMQGMYFNNFGEFRKTFWKLVEQDPYLRKGWTKGNIKRMRQGMAPIAPRAEQTGGGANKVYQLDHSHDLQHGGEVYDLGNIRIVSPRFHQQYGRD</sequence>
<comment type="caution">
    <text evidence="8">The sequence shown here is derived from an EMBL/GenBank/DDBJ whole genome shotgun (WGS) entry which is preliminary data.</text>
</comment>
<dbReference type="GO" id="GO:0019835">
    <property type="term" value="P:cytolysis"/>
    <property type="evidence" value="ECO:0007669"/>
    <property type="project" value="InterPro"/>
</dbReference>
<proteinExistence type="inferred from homology"/>
<keyword evidence="4" id="KW-0255">Endonuclease</keyword>
<dbReference type="GO" id="GO:0005102">
    <property type="term" value="F:signaling receptor binding"/>
    <property type="evidence" value="ECO:0007669"/>
    <property type="project" value="InterPro"/>
</dbReference>
<gene>
    <name evidence="8" type="ORF">UH38_21855</name>
</gene>